<dbReference type="AlphaFoldDB" id="A0A6V7W7B7"/>
<keyword evidence="1" id="KW-0472">Membrane</keyword>
<comment type="caution">
    <text evidence="2">The sequence shown here is derived from an EMBL/GenBank/DDBJ whole genome shotgun (WGS) entry which is preliminary data.</text>
</comment>
<evidence type="ECO:0000313" key="3">
    <source>
        <dbReference type="Proteomes" id="UP000580250"/>
    </source>
</evidence>
<dbReference type="EMBL" id="CAJEWN010000450">
    <property type="protein sequence ID" value="CAD2182964.1"/>
    <property type="molecule type" value="Genomic_DNA"/>
</dbReference>
<accession>A0A6V7W7B7</accession>
<gene>
    <name evidence="2" type="ORF">MENT_LOCUS35218</name>
</gene>
<proteinExistence type="predicted"/>
<organism evidence="2 3">
    <name type="scientific">Meloidogyne enterolobii</name>
    <name type="common">Root-knot nematode worm</name>
    <name type="synonym">Meloidogyne mayaguensis</name>
    <dbReference type="NCBI Taxonomy" id="390850"/>
    <lineage>
        <taxon>Eukaryota</taxon>
        <taxon>Metazoa</taxon>
        <taxon>Ecdysozoa</taxon>
        <taxon>Nematoda</taxon>
        <taxon>Chromadorea</taxon>
        <taxon>Rhabditida</taxon>
        <taxon>Tylenchina</taxon>
        <taxon>Tylenchomorpha</taxon>
        <taxon>Tylenchoidea</taxon>
        <taxon>Meloidogynidae</taxon>
        <taxon>Meloidogyninae</taxon>
        <taxon>Meloidogyne</taxon>
    </lineage>
</organism>
<feature type="transmembrane region" description="Helical" evidence="1">
    <location>
        <begin position="58"/>
        <end position="83"/>
    </location>
</feature>
<reference evidence="2 3" key="1">
    <citation type="submission" date="2020-08" db="EMBL/GenBank/DDBJ databases">
        <authorList>
            <person name="Koutsovoulos G."/>
            <person name="Danchin GJ E."/>
        </authorList>
    </citation>
    <scope>NUCLEOTIDE SEQUENCE [LARGE SCALE GENOMIC DNA]</scope>
</reference>
<keyword evidence="1" id="KW-0812">Transmembrane</keyword>
<feature type="transmembrane region" description="Helical" evidence="1">
    <location>
        <begin position="31"/>
        <end position="52"/>
    </location>
</feature>
<sequence length="141" mass="16358">MRPFSDIRIRKPYSVPQLENIYTGKQLAPSFIFHFINILCSNILVIITNYYVIPLELIIDIVGFFLLIHAFCKLFIEVTVITFHPVLNRNLNKLVSSIFIHFKCLRTSKVCADKGNDLNILASMATKQQQVHFEMLGKLWE</sequence>
<name>A0A6V7W7B7_MELEN</name>
<protein>
    <submittedName>
        <fullName evidence="2">Uncharacterized protein</fullName>
    </submittedName>
</protein>
<dbReference type="OrthoDB" id="5900617at2759"/>
<keyword evidence="1" id="KW-1133">Transmembrane helix</keyword>
<dbReference type="Proteomes" id="UP000580250">
    <property type="component" value="Unassembled WGS sequence"/>
</dbReference>
<evidence type="ECO:0000256" key="1">
    <source>
        <dbReference type="SAM" id="Phobius"/>
    </source>
</evidence>
<evidence type="ECO:0000313" key="2">
    <source>
        <dbReference type="EMBL" id="CAD2182964.1"/>
    </source>
</evidence>